<comment type="caution">
    <text evidence="2">The sequence shown here is derived from an EMBL/GenBank/DDBJ whole genome shotgun (WGS) entry which is preliminary data.</text>
</comment>
<organism evidence="2 3">
    <name type="scientific">Thalassotalea mangrovi</name>
    <dbReference type="NCBI Taxonomy" id="2572245"/>
    <lineage>
        <taxon>Bacteria</taxon>
        <taxon>Pseudomonadati</taxon>
        <taxon>Pseudomonadota</taxon>
        <taxon>Gammaproteobacteria</taxon>
        <taxon>Alteromonadales</taxon>
        <taxon>Colwelliaceae</taxon>
        <taxon>Thalassotalea</taxon>
    </lineage>
</organism>
<evidence type="ECO:0000313" key="2">
    <source>
        <dbReference type="EMBL" id="TKB45844.1"/>
    </source>
</evidence>
<feature type="transmembrane region" description="Helical" evidence="1">
    <location>
        <begin position="12"/>
        <end position="31"/>
    </location>
</feature>
<proteinExistence type="predicted"/>
<dbReference type="OrthoDB" id="7021410at2"/>
<keyword evidence="3" id="KW-1185">Reference proteome</keyword>
<evidence type="ECO:0000256" key="1">
    <source>
        <dbReference type="SAM" id="Phobius"/>
    </source>
</evidence>
<reference evidence="2 3" key="1">
    <citation type="submission" date="2019-04" db="EMBL/GenBank/DDBJ databases">
        <title>Thalassotalea guangxiensis sp. nov., isolated from sediment of the coastal wetland.</title>
        <authorList>
            <person name="Zheng S."/>
            <person name="Zhang D."/>
        </authorList>
    </citation>
    <scope>NUCLEOTIDE SEQUENCE [LARGE SCALE GENOMIC DNA]</scope>
    <source>
        <strain evidence="2 3">ZS-4</strain>
    </source>
</reference>
<keyword evidence="1" id="KW-0472">Membrane</keyword>
<dbReference type="RefSeq" id="WP_136735239.1">
    <property type="nucleotide sequence ID" value="NZ_SWDB01000011.1"/>
</dbReference>
<keyword evidence="1" id="KW-1133">Transmembrane helix</keyword>
<keyword evidence="1" id="KW-0812">Transmembrane</keyword>
<dbReference type="EMBL" id="SWDB01000011">
    <property type="protein sequence ID" value="TKB45844.1"/>
    <property type="molecule type" value="Genomic_DNA"/>
</dbReference>
<dbReference type="Pfam" id="PF11157">
    <property type="entry name" value="DUF2937"/>
    <property type="match status" value="1"/>
</dbReference>
<accession>A0A4V5NUD0</accession>
<name>A0A4V5NUD0_9GAMM</name>
<sequence length="164" mass="18066">MFHFIASIIDRLIFMVTFIVGMQLPAFINAYRQRVAGHLDEAQIQLLNFQSIADKHHQGDITQLLAAYRSSADPGVNASAELVLNLIDRIALLKNHLSKLSEGEYVQQIYYFITGLDSTIAKATLNDYQIALPVELSALATGLLVALSATILVSQTAGRLLPQR</sequence>
<dbReference type="InterPro" id="IPR022584">
    <property type="entry name" value="DUF2937"/>
</dbReference>
<dbReference type="AlphaFoldDB" id="A0A4V5NUD0"/>
<dbReference type="Proteomes" id="UP000307999">
    <property type="component" value="Unassembled WGS sequence"/>
</dbReference>
<gene>
    <name evidence="2" type="ORF">E8M12_06250</name>
</gene>
<protein>
    <submittedName>
        <fullName evidence="2">DUF2937 family protein</fullName>
    </submittedName>
</protein>
<evidence type="ECO:0000313" key="3">
    <source>
        <dbReference type="Proteomes" id="UP000307999"/>
    </source>
</evidence>